<dbReference type="InterPro" id="IPR001584">
    <property type="entry name" value="Integrase_cat-core"/>
</dbReference>
<name>A0A2A4JMN7_HELVI</name>
<dbReference type="Gene3D" id="3.30.420.10">
    <property type="entry name" value="Ribonuclease H-like superfamily/Ribonuclease H"/>
    <property type="match status" value="1"/>
</dbReference>
<feature type="compositionally biased region" description="Acidic residues" evidence="1">
    <location>
        <begin position="218"/>
        <end position="234"/>
    </location>
</feature>
<sequence>MHHDDNVEDRGIRHILNAVASPRANGQVERYNRTVLNSLTAQTQLNFDERNWDDKVGKVQWGMNNTRQKTTGRTPAEVMFGLKMNSEIRPMLNELVQESNEELDTELLRESVKDRIEIEQENQISAHDENRRPARVYGEGDLVKITRTSFANDGKSKKQIPPYVGPYRVIEVLRNDRYRLAAIPGLSSTKSKRRTTVAADCMLPWVHVAALDVNKDNDNDDEDASSCDDEDIDE</sequence>
<dbReference type="STRING" id="7102.A0A2A4JMN7"/>
<dbReference type="PANTHER" id="PTHR37984">
    <property type="entry name" value="PROTEIN CBG26694"/>
    <property type="match status" value="1"/>
</dbReference>
<dbReference type="PANTHER" id="PTHR37984:SF5">
    <property type="entry name" value="PROTEIN NYNRIN-LIKE"/>
    <property type="match status" value="1"/>
</dbReference>
<dbReference type="EMBL" id="NWSH01001093">
    <property type="protein sequence ID" value="PCG72660.1"/>
    <property type="molecule type" value="Genomic_DNA"/>
</dbReference>
<proteinExistence type="predicted"/>
<dbReference type="GO" id="GO:0015074">
    <property type="term" value="P:DNA integration"/>
    <property type="evidence" value="ECO:0007669"/>
    <property type="project" value="InterPro"/>
</dbReference>
<dbReference type="AlphaFoldDB" id="A0A2A4JMN7"/>
<dbReference type="PROSITE" id="PS50994">
    <property type="entry name" value="INTEGRASE"/>
    <property type="match status" value="1"/>
</dbReference>
<evidence type="ECO:0000313" key="3">
    <source>
        <dbReference type="EMBL" id="PCG72660.1"/>
    </source>
</evidence>
<feature type="domain" description="Integrase catalytic" evidence="2">
    <location>
        <begin position="1"/>
        <end position="83"/>
    </location>
</feature>
<dbReference type="InterPro" id="IPR012337">
    <property type="entry name" value="RNaseH-like_sf"/>
</dbReference>
<reference evidence="3" key="1">
    <citation type="submission" date="2017-09" db="EMBL/GenBank/DDBJ databases">
        <title>Contemporary evolution of a Lepidopteran species, Heliothis virescens, in response to modern agricultural practices.</title>
        <authorList>
            <person name="Fritz M.L."/>
            <person name="Deyonke A.M."/>
            <person name="Papanicolaou A."/>
            <person name="Micinski S."/>
            <person name="Westbrook J."/>
            <person name="Gould F."/>
        </authorList>
    </citation>
    <scope>NUCLEOTIDE SEQUENCE [LARGE SCALE GENOMIC DNA]</scope>
    <source>
        <strain evidence="3">HvINT-</strain>
        <tissue evidence="3">Whole body</tissue>
    </source>
</reference>
<dbReference type="GO" id="GO:0003676">
    <property type="term" value="F:nucleic acid binding"/>
    <property type="evidence" value="ECO:0007669"/>
    <property type="project" value="InterPro"/>
</dbReference>
<evidence type="ECO:0000259" key="2">
    <source>
        <dbReference type="PROSITE" id="PS50994"/>
    </source>
</evidence>
<dbReference type="InterPro" id="IPR036397">
    <property type="entry name" value="RNaseH_sf"/>
</dbReference>
<organism evidence="3">
    <name type="scientific">Heliothis virescens</name>
    <name type="common">Tobacco budworm moth</name>
    <dbReference type="NCBI Taxonomy" id="7102"/>
    <lineage>
        <taxon>Eukaryota</taxon>
        <taxon>Metazoa</taxon>
        <taxon>Ecdysozoa</taxon>
        <taxon>Arthropoda</taxon>
        <taxon>Hexapoda</taxon>
        <taxon>Insecta</taxon>
        <taxon>Pterygota</taxon>
        <taxon>Neoptera</taxon>
        <taxon>Endopterygota</taxon>
        <taxon>Lepidoptera</taxon>
        <taxon>Glossata</taxon>
        <taxon>Ditrysia</taxon>
        <taxon>Noctuoidea</taxon>
        <taxon>Noctuidae</taxon>
        <taxon>Heliothinae</taxon>
        <taxon>Heliothis</taxon>
    </lineage>
</organism>
<evidence type="ECO:0000256" key="1">
    <source>
        <dbReference type="SAM" id="MobiDB-lite"/>
    </source>
</evidence>
<dbReference type="InterPro" id="IPR050951">
    <property type="entry name" value="Retrovirus_Pol_polyprotein"/>
</dbReference>
<gene>
    <name evidence="3" type="ORF">B5V51_583</name>
</gene>
<accession>A0A2A4JMN7</accession>
<comment type="caution">
    <text evidence="3">The sequence shown here is derived from an EMBL/GenBank/DDBJ whole genome shotgun (WGS) entry which is preliminary data.</text>
</comment>
<feature type="region of interest" description="Disordered" evidence="1">
    <location>
        <begin position="214"/>
        <end position="234"/>
    </location>
</feature>
<protein>
    <recommendedName>
        <fullName evidence="2">Integrase catalytic domain-containing protein</fullName>
    </recommendedName>
</protein>
<dbReference type="SUPFAM" id="SSF53098">
    <property type="entry name" value="Ribonuclease H-like"/>
    <property type="match status" value="1"/>
</dbReference>